<reference evidence="2 4" key="1">
    <citation type="journal article" date="2008" name="Science">
        <title>The Physcomitrella genome reveals evolutionary insights into the conquest of land by plants.</title>
        <authorList>
            <person name="Rensing S."/>
            <person name="Lang D."/>
            <person name="Zimmer A."/>
            <person name="Terry A."/>
            <person name="Salamov A."/>
            <person name="Shapiro H."/>
            <person name="Nishiyama T."/>
            <person name="Perroud P.-F."/>
            <person name="Lindquist E."/>
            <person name="Kamisugi Y."/>
            <person name="Tanahashi T."/>
            <person name="Sakakibara K."/>
            <person name="Fujita T."/>
            <person name="Oishi K."/>
            <person name="Shin-I T."/>
            <person name="Kuroki Y."/>
            <person name="Toyoda A."/>
            <person name="Suzuki Y."/>
            <person name="Hashimoto A."/>
            <person name="Yamaguchi K."/>
            <person name="Sugano A."/>
            <person name="Kohara Y."/>
            <person name="Fujiyama A."/>
            <person name="Anterola A."/>
            <person name="Aoki S."/>
            <person name="Ashton N."/>
            <person name="Barbazuk W.B."/>
            <person name="Barker E."/>
            <person name="Bennetzen J."/>
            <person name="Bezanilla M."/>
            <person name="Blankenship R."/>
            <person name="Cho S.H."/>
            <person name="Dutcher S."/>
            <person name="Estelle M."/>
            <person name="Fawcett J.A."/>
            <person name="Gundlach H."/>
            <person name="Hanada K."/>
            <person name="Heyl A."/>
            <person name="Hicks K.A."/>
            <person name="Hugh J."/>
            <person name="Lohr M."/>
            <person name="Mayer K."/>
            <person name="Melkozernov A."/>
            <person name="Murata T."/>
            <person name="Nelson D."/>
            <person name="Pils B."/>
            <person name="Prigge M."/>
            <person name="Reiss B."/>
            <person name="Renner T."/>
            <person name="Rombauts S."/>
            <person name="Rushton P."/>
            <person name="Sanderfoot A."/>
            <person name="Schween G."/>
            <person name="Shiu S.-H."/>
            <person name="Stueber K."/>
            <person name="Theodoulou F.L."/>
            <person name="Tu H."/>
            <person name="Van de Peer Y."/>
            <person name="Verrier P.J."/>
            <person name="Waters E."/>
            <person name="Wood A."/>
            <person name="Yang L."/>
            <person name="Cove D."/>
            <person name="Cuming A."/>
            <person name="Hasebe M."/>
            <person name="Lucas S."/>
            <person name="Mishler D.B."/>
            <person name="Reski R."/>
            <person name="Grigoriev I."/>
            <person name="Quatrano R.S."/>
            <person name="Boore J.L."/>
        </authorList>
    </citation>
    <scope>NUCLEOTIDE SEQUENCE [LARGE SCALE GENOMIC DNA]</scope>
    <source>
        <strain evidence="3 4">cv. Gransden 2004</strain>
    </source>
</reference>
<dbReference type="EnsemblPlants" id="Pp3c26_5030V3.1">
    <property type="protein sequence ID" value="Pp3c26_5030V3.1"/>
    <property type="gene ID" value="Pp3c26_5030"/>
</dbReference>
<sequence length="28" mass="2913">MGGEGGQRISWETGGANRGARENHNSIA</sequence>
<dbReference type="InParanoid" id="A0A2K1IBX9"/>
<dbReference type="EMBL" id="ABEU02000026">
    <property type="protein sequence ID" value="PNR26764.1"/>
    <property type="molecule type" value="Genomic_DNA"/>
</dbReference>
<feature type="region of interest" description="Disordered" evidence="1">
    <location>
        <begin position="1"/>
        <end position="28"/>
    </location>
</feature>
<dbReference type="Proteomes" id="UP000006727">
    <property type="component" value="Chromosome 26"/>
</dbReference>
<dbReference type="PaxDb" id="3218-PP1S159_100V6.1"/>
<evidence type="ECO:0000313" key="3">
    <source>
        <dbReference type="EnsemblPlants" id="Pp3c26_5030V3.1"/>
    </source>
</evidence>
<protein>
    <submittedName>
        <fullName evidence="2 3">Uncharacterized protein</fullName>
    </submittedName>
</protein>
<dbReference type="Gramene" id="Pp3c26_5030V3.1">
    <property type="protein sequence ID" value="Pp3c26_5030V3.1"/>
    <property type="gene ID" value="Pp3c26_5030"/>
</dbReference>
<name>A0A2K1IBX9_PHYPA</name>
<evidence type="ECO:0000313" key="2">
    <source>
        <dbReference type="EMBL" id="PNR26764.1"/>
    </source>
</evidence>
<gene>
    <name evidence="2" type="ORF">PHYPA_030245</name>
</gene>
<keyword evidence="4" id="KW-1185">Reference proteome</keyword>
<proteinExistence type="predicted"/>
<feature type="compositionally biased region" description="Basic and acidic residues" evidence="1">
    <location>
        <begin position="19"/>
        <end position="28"/>
    </location>
</feature>
<organism evidence="2">
    <name type="scientific">Physcomitrium patens</name>
    <name type="common">Spreading-leaved earth moss</name>
    <name type="synonym">Physcomitrella patens</name>
    <dbReference type="NCBI Taxonomy" id="3218"/>
    <lineage>
        <taxon>Eukaryota</taxon>
        <taxon>Viridiplantae</taxon>
        <taxon>Streptophyta</taxon>
        <taxon>Embryophyta</taxon>
        <taxon>Bryophyta</taxon>
        <taxon>Bryophytina</taxon>
        <taxon>Bryopsida</taxon>
        <taxon>Funariidae</taxon>
        <taxon>Funariales</taxon>
        <taxon>Funariaceae</taxon>
        <taxon>Physcomitrium</taxon>
    </lineage>
</organism>
<dbReference type="AlphaFoldDB" id="A0A2K1IBX9"/>
<evidence type="ECO:0000256" key="1">
    <source>
        <dbReference type="SAM" id="MobiDB-lite"/>
    </source>
</evidence>
<reference evidence="3" key="3">
    <citation type="submission" date="2020-12" db="UniProtKB">
        <authorList>
            <consortium name="EnsemblPlants"/>
        </authorList>
    </citation>
    <scope>IDENTIFICATION</scope>
</reference>
<accession>A0A2K1IBX9</accession>
<evidence type="ECO:0000313" key="4">
    <source>
        <dbReference type="Proteomes" id="UP000006727"/>
    </source>
</evidence>
<reference evidence="2 4" key="2">
    <citation type="journal article" date="2018" name="Plant J.">
        <title>The Physcomitrella patens chromosome-scale assembly reveals moss genome structure and evolution.</title>
        <authorList>
            <person name="Lang D."/>
            <person name="Ullrich K.K."/>
            <person name="Murat F."/>
            <person name="Fuchs J."/>
            <person name="Jenkins J."/>
            <person name="Haas F.B."/>
            <person name="Piednoel M."/>
            <person name="Gundlach H."/>
            <person name="Van Bel M."/>
            <person name="Meyberg R."/>
            <person name="Vives C."/>
            <person name="Morata J."/>
            <person name="Symeonidi A."/>
            <person name="Hiss M."/>
            <person name="Muchero W."/>
            <person name="Kamisugi Y."/>
            <person name="Saleh O."/>
            <person name="Blanc G."/>
            <person name="Decker E.L."/>
            <person name="van Gessel N."/>
            <person name="Grimwood J."/>
            <person name="Hayes R.D."/>
            <person name="Graham S.W."/>
            <person name="Gunter L.E."/>
            <person name="McDaniel S.F."/>
            <person name="Hoernstein S.N.W."/>
            <person name="Larsson A."/>
            <person name="Li F.W."/>
            <person name="Perroud P.F."/>
            <person name="Phillips J."/>
            <person name="Ranjan P."/>
            <person name="Rokshar D.S."/>
            <person name="Rothfels C.J."/>
            <person name="Schneider L."/>
            <person name="Shu S."/>
            <person name="Stevenson D.W."/>
            <person name="Thummler F."/>
            <person name="Tillich M."/>
            <person name="Villarreal Aguilar J.C."/>
            <person name="Widiez T."/>
            <person name="Wong G.K."/>
            <person name="Wymore A."/>
            <person name="Zhang Y."/>
            <person name="Zimmer A.D."/>
            <person name="Quatrano R.S."/>
            <person name="Mayer K.F.X."/>
            <person name="Goodstein D."/>
            <person name="Casacuberta J.M."/>
            <person name="Vandepoele K."/>
            <person name="Reski R."/>
            <person name="Cuming A.C."/>
            <person name="Tuskan G.A."/>
            <person name="Maumus F."/>
            <person name="Salse J."/>
            <person name="Schmutz J."/>
            <person name="Rensing S.A."/>
        </authorList>
    </citation>
    <scope>NUCLEOTIDE SEQUENCE [LARGE SCALE GENOMIC DNA]</scope>
    <source>
        <strain evidence="3 4">cv. Gransden 2004</strain>
    </source>
</reference>